<protein>
    <submittedName>
        <fullName evidence="2">Uncharacterized protein</fullName>
    </submittedName>
</protein>
<accession>A0A835DP63</accession>
<dbReference type="AlphaFoldDB" id="A0A835DP63"/>
<keyword evidence="1" id="KW-0732">Signal</keyword>
<feature type="signal peptide" evidence="1">
    <location>
        <begin position="1"/>
        <end position="20"/>
    </location>
</feature>
<gene>
    <name evidence="2" type="ORF">HHK36_004092</name>
</gene>
<dbReference type="Proteomes" id="UP000655225">
    <property type="component" value="Unassembled WGS sequence"/>
</dbReference>
<organism evidence="2 3">
    <name type="scientific">Tetracentron sinense</name>
    <name type="common">Spur-leaf</name>
    <dbReference type="NCBI Taxonomy" id="13715"/>
    <lineage>
        <taxon>Eukaryota</taxon>
        <taxon>Viridiplantae</taxon>
        <taxon>Streptophyta</taxon>
        <taxon>Embryophyta</taxon>
        <taxon>Tracheophyta</taxon>
        <taxon>Spermatophyta</taxon>
        <taxon>Magnoliopsida</taxon>
        <taxon>Trochodendrales</taxon>
        <taxon>Trochodendraceae</taxon>
        <taxon>Tetracentron</taxon>
    </lineage>
</organism>
<evidence type="ECO:0000313" key="2">
    <source>
        <dbReference type="EMBL" id="KAF8411538.1"/>
    </source>
</evidence>
<dbReference type="OMA" id="LFMEPRC"/>
<comment type="caution">
    <text evidence="2">The sequence shown here is derived from an EMBL/GenBank/DDBJ whole genome shotgun (WGS) entry which is preliminary data.</text>
</comment>
<feature type="chain" id="PRO_5032682277" evidence="1">
    <location>
        <begin position="21"/>
        <end position="84"/>
    </location>
</feature>
<dbReference type="EMBL" id="JABCRI010000002">
    <property type="protein sequence ID" value="KAF8411538.1"/>
    <property type="molecule type" value="Genomic_DNA"/>
</dbReference>
<dbReference type="OrthoDB" id="10353477at2759"/>
<reference evidence="2 3" key="1">
    <citation type="submission" date="2020-04" db="EMBL/GenBank/DDBJ databases">
        <title>Plant Genome Project.</title>
        <authorList>
            <person name="Zhang R.-G."/>
        </authorList>
    </citation>
    <scope>NUCLEOTIDE SEQUENCE [LARGE SCALE GENOMIC DNA]</scope>
    <source>
        <strain evidence="2">YNK0</strain>
        <tissue evidence="2">Leaf</tissue>
    </source>
</reference>
<proteinExistence type="predicted"/>
<sequence>MNKSLALPLLLLLLLSFSSGGKCGTYDFDPPGICKDKFDLFMEPRCANGECKALCEGKNFNRLYGSRCVDDSTCECTHLCPRQP</sequence>
<name>A0A835DP63_TETSI</name>
<evidence type="ECO:0000256" key="1">
    <source>
        <dbReference type="SAM" id="SignalP"/>
    </source>
</evidence>
<evidence type="ECO:0000313" key="3">
    <source>
        <dbReference type="Proteomes" id="UP000655225"/>
    </source>
</evidence>
<keyword evidence="3" id="KW-1185">Reference proteome</keyword>